<keyword evidence="1 3" id="KW-0808">Transferase</keyword>
<dbReference type="Pfam" id="PF00583">
    <property type="entry name" value="Acetyltransf_1"/>
    <property type="match status" value="1"/>
</dbReference>
<dbReference type="PANTHER" id="PTHR13947">
    <property type="entry name" value="GNAT FAMILY N-ACETYLTRANSFERASE"/>
    <property type="match status" value="1"/>
</dbReference>
<sequence length="158" mass="18164">MTERKDIKTRELLRSEDIPYDLLLLADETIAAIDKYIHDGDSYVVETENSIIGIYVLYSLSHDTIELKNIAVEDTHQSQGIGKFMLADAENRAKDMGFQEIIVGTPDIAAKQIKFYQKAGFERFAIRKDFFIVNYAQPIYEHGVQLKDMVMLRKRIGD</sequence>
<evidence type="ECO:0000256" key="1">
    <source>
        <dbReference type="ARBA" id="ARBA00022679"/>
    </source>
</evidence>
<organism evidence="3 4">
    <name type="scientific">Sphingobacterium phlebotomi</name>
    <dbReference type="NCBI Taxonomy" id="2605433"/>
    <lineage>
        <taxon>Bacteria</taxon>
        <taxon>Pseudomonadati</taxon>
        <taxon>Bacteroidota</taxon>
        <taxon>Sphingobacteriia</taxon>
        <taxon>Sphingobacteriales</taxon>
        <taxon>Sphingobacteriaceae</taxon>
        <taxon>Sphingobacterium</taxon>
    </lineage>
</organism>
<dbReference type="EMBL" id="VTAV01000007">
    <property type="protein sequence ID" value="TYR35796.1"/>
    <property type="molecule type" value="Genomic_DNA"/>
</dbReference>
<gene>
    <name evidence="3" type="ORF">FXV77_12010</name>
</gene>
<dbReference type="PROSITE" id="PS51186">
    <property type="entry name" value="GNAT"/>
    <property type="match status" value="1"/>
</dbReference>
<dbReference type="InterPro" id="IPR000182">
    <property type="entry name" value="GNAT_dom"/>
</dbReference>
<evidence type="ECO:0000259" key="2">
    <source>
        <dbReference type="PROSITE" id="PS51186"/>
    </source>
</evidence>
<evidence type="ECO:0000313" key="3">
    <source>
        <dbReference type="EMBL" id="TYR35796.1"/>
    </source>
</evidence>
<dbReference type="AlphaFoldDB" id="A0A5D4H4Q4"/>
<keyword evidence="4" id="KW-1185">Reference proteome</keyword>
<reference evidence="3 4" key="1">
    <citation type="submission" date="2019-08" db="EMBL/GenBank/DDBJ databases">
        <title>Phlebobacter frassis gen. nov. sp. nov., a new member of family Sphingobacteriaceae isolated from sand fly rearing media.</title>
        <authorList>
            <person name="Kakumanu M.L."/>
            <person name="Marayati B.F."/>
            <person name="Wada-Katsumata A."/>
            <person name="Wasserberg G."/>
            <person name="Schal C."/>
            <person name="Apperson C.S."/>
            <person name="Ponnusamy L."/>
        </authorList>
    </citation>
    <scope>NUCLEOTIDE SEQUENCE [LARGE SCALE GENOMIC DNA]</scope>
    <source>
        <strain evidence="3 4">SSI9</strain>
    </source>
</reference>
<evidence type="ECO:0000313" key="4">
    <source>
        <dbReference type="Proteomes" id="UP000322362"/>
    </source>
</evidence>
<dbReference type="SUPFAM" id="SSF55729">
    <property type="entry name" value="Acyl-CoA N-acyltransferases (Nat)"/>
    <property type="match status" value="1"/>
</dbReference>
<protein>
    <submittedName>
        <fullName evidence="3">GNAT family N-acetyltransferase</fullName>
    </submittedName>
</protein>
<dbReference type="PANTHER" id="PTHR13947:SF37">
    <property type="entry name" value="LD18367P"/>
    <property type="match status" value="1"/>
</dbReference>
<name>A0A5D4H4Q4_9SPHI</name>
<accession>A0A5D4H4Q4</accession>
<dbReference type="GO" id="GO:0008080">
    <property type="term" value="F:N-acetyltransferase activity"/>
    <property type="evidence" value="ECO:0007669"/>
    <property type="project" value="InterPro"/>
</dbReference>
<comment type="caution">
    <text evidence="3">The sequence shown here is derived from an EMBL/GenBank/DDBJ whole genome shotgun (WGS) entry which is preliminary data.</text>
</comment>
<dbReference type="InterPro" id="IPR016181">
    <property type="entry name" value="Acyl_CoA_acyltransferase"/>
</dbReference>
<proteinExistence type="predicted"/>
<feature type="domain" description="N-acetyltransferase" evidence="2">
    <location>
        <begin position="1"/>
        <end position="140"/>
    </location>
</feature>
<dbReference type="Proteomes" id="UP000322362">
    <property type="component" value="Unassembled WGS sequence"/>
</dbReference>
<dbReference type="CDD" id="cd04301">
    <property type="entry name" value="NAT_SF"/>
    <property type="match status" value="1"/>
</dbReference>
<dbReference type="Gene3D" id="3.40.630.30">
    <property type="match status" value="1"/>
</dbReference>
<dbReference type="InterPro" id="IPR050769">
    <property type="entry name" value="NAT_camello-type"/>
</dbReference>
<dbReference type="RefSeq" id="WP_148919463.1">
    <property type="nucleotide sequence ID" value="NZ_VTAV01000007.1"/>
</dbReference>